<dbReference type="InterPro" id="IPR029044">
    <property type="entry name" value="Nucleotide-diphossugar_trans"/>
</dbReference>
<dbReference type="Pfam" id="PF13704">
    <property type="entry name" value="Glyco_tranf_2_4"/>
    <property type="match status" value="1"/>
</dbReference>
<dbReference type="Proteomes" id="UP000238196">
    <property type="component" value="Unassembled WGS sequence"/>
</dbReference>
<reference evidence="1 2" key="1">
    <citation type="submission" date="2018-02" db="EMBL/GenBank/DDBJ databases">
        <title>novel marine gammaproteobacteria from coastal saline agro ecosystem.</title>
        <authorList>
            <person name="Krishnan R."/>
            <person name="Ramesh Kumar N."/>
        </authorList>
    </citation>
    <scope>NUCLEOTIDE SEQUENCE [LARGE SCALE GENOMIC DNA]</scope>
    <source>
        <strain evidence="1 2">228</strain>
    </source>
</reference>
<evidence type="ECO:0008006" key="3">
    <source>
        <dbReference type="Google" id="ProtNLM"/>
    </source>
</evidence>
<comment type="caution">
    <text evidence="1">The sequence shown here is derived from an EMBL/GenBank/DDBJ whole genome shotgun (WGS) entry which is preliminary data.</text>
</comment>
<evidence type="ECO:0000313" key="2">
    <source>
        <dbReference type="Proteomes" id="UP000238196"/>
    </source>
</evidence>
<protein>
    <recommendedName>
        <fullName evidence="3">Glycosyltransferase family 2 protein</fullName>
    </recommendedName>
</protein>
<dbReference type="OrthoDB" id="3760425at2"/>
<dbReference type="EMBL" id="PRLP01000143">
    <property type="protein sequence ID" value="PPC74651.1"/>
    <property type="molecule type" value="Genomic_DNA"/>
</dbReference>
<dbReference type="AlphaFoldDB" id="A0A2S5KIK2"/>
<sequence length="409" mass="47389">MKKFDVKIIAIAKDEAAYLSEWVFHHLYFGFTSIDIYLNGTSDNSVELLSSISANFPVSYFNADRIFKKAPESFQTTVYKHAFKKALSNGCDFVLYLDIDEFWTPACFDKNINTFLNQIKHPENSVISFEWATKINEDSPFLRPFQTQNNVLKSDHVKSLVSTKIKVREFHEHNIKSNNSNYLLADSSRFFSPCPRMSLVDSNHVAGPLKEFFILHRLYRSQNEYISLLARGRASQPGKLKTNRNGYIQESTDLARAFSISPLLLHNYLNKYEDFLQTSNVLHLINNARRFIIDRYYNSLIMLSEASIDQPDEVLRLIRGVNTVDIHSLREQIIRRSLGVFPDYSNRKEQLSLTVRQFEALRDVAFSLQRSNIRLSLKILLILKQLRPNGKLINSKIDELESKIKSDKI</sequence>
<gene>
    <name evidence="1" type="ORF">C4K68_25395</name>
</gene>
<proteinExistence type="predicted"/>
<name>A0A2S5KIK2_9PROT</name>
<dbReference type="SUPFAM" id="SSF53448">
    <property type="entry name" value="Nucleotide-diphospho-sugar transferases"/>
    <property type="match status" value="1"/>
</dbReference>
<accession>A0A2S5KIK2</accession>
<organism evidence="1 2">
    <name type="scientific">Proteobacteria bacterium 228</name>
    <dbReference type="NCBI Taxonomy" id="2083153"/>
    <lineage>
        <taxon>Bacteria</taxon>
        <taxon>Pseudomonadati</taxon>
        <taxon>Pseudomonadota</taxon>
    </lineage>
</organism>
<evidence type="ECO:0000313" key="1">
    <source>
        <dbReference type="EMBL" id="PPC74651.1"/>
    </source>
</evidence>